<keyword evidence="2" id="KW-1133">Transmembrane helix</keyword>
<dbReference type="RefSeq" id="WP_143987648.1">
    <property type="nucleotide sequence ID" value="NZ_CP041692.1"/>
</dbReference>
<keyword evidence="2" id="KW-0472">Membrane</keyword>
<evidence type="ECO:0000256" key="2">
    <source>
        <dbReference type="SAM" id="Phobius"/>
    </source>
</evidence>
<proteinExistence type="predicted"/>
<accession>A0A516Q3A6</accession>
<reference evidence="3 4" key="1">
    <citation type="submission" date="2019-07" db="EMBL/GenBank/DDBJ databases">
        <title>Microlunatus dokdonensis sp. nov. isolated from the rhizospheric soil of the wild plant Elymus tsukushiensis.</title>
        <authorList>
            <person name="Ghim S.-Y."/>
            <person name="Hwang Y.-J."/>
            <person name="Son J.-S."/>
            <person name="Shin J.-H."/>
        </authorList>
    </citation>
    <scope>NUCLEOTIDE SEQUENCE [LARGE SCALE GENOMIC DNA]</scope>
    <source>
        <strain evidence="3 4">KUDC0627</strain>
    </source>
</reference>
<dbReference type="KEGG" id="mik:FOE78_18840"/>
<dbReference type="Proteomes" id="UP000319263">
    <property type="component" value="Chromosome"/>
</dbReference>
<feature type="region of interest" description="Disordered" evidence="1">
    <location>
        <begin position="33"/>
        <end position="84"/>
    </location>
</feature>
<protein>
    <submittedName>
        <fullName evidence="3">Uncharacterized protein</fullName>
    </submittedName>
</protein>
<evidence type="ECO:0000313" key="4">
    <source>
        <dbReference type="Proteomes" id="UP000319263"/>
    </source>
</evidence>
<keyword evidence="2" id="KW-0812">Transmembrane</keyword>
<gene>
    <name evidence="3" type="ORF">FOE78_18840</name>
</gene>
<feature type="compositionally biased region" description="Basic and acidic residues" evidence="1">
    <location>
        <begin position="62"/>
        <end position="84"/>
    </location>
</feature>
<dbReference type="AlphaFoldDB" id="A0A516Q3A6"/>
<feature type="transmembrane region" description="Helical" evidence="2">
    <location>
        <begin position="6"/>
        <end position="27"/>
    </location>
</feature>
<organism evidence="3 4">
    <name type="scientific">Microlunatus elymi</name>
    <dbReference type="NCBI Taxonomy" id="2596828"/>
    <lineage>
        <taxon>Bacteria</taxon>
        <taxon>Bacillati</taxon>
        <taxon>Actinomycetota</taxon>
        <taxon>Actinomycetes</taxon>
        <taxon>Propionibacteriales</taxon>
        <taxon>Propionibacteriaceae</taxon>
        <taxon>Microlunatus</taxon>
    </lineage>
</organism>
<sequence length="84" mass="9218">MSTFQSILLMAASAAVMLPILVLVGWLTDRLLRPGSAEPSGREHRRPPVASPIEQTTTTQPDRAEERGEVDHGRRAQPHDHVTA</sequence>
<keyword evidence="4" id="KW-1185">Reference proteome</keyword>
<evidence type="ECO:0000256" key="1">
    <source>
        <dbReference type="SAM" id="MobiDB-lite"/>
    </source>
</evidence>
<dbReference type="EMBL" id="CP041692">
    <property type="protein sequence ID" value="QDP97691.1"/>
    <property type="molecule type" value="Genomic_DNA"/>
</dbReference>
<name>A0A516Q3A6_9ACTN</name>
<evidence type="ECO:0000313" key="3">
    <source>
        <dbReference type="EMBL" id="QDP97691.1"/>
    </source>
</evidence>